<keyword evidence="3" id="KW-1185">Reference proteome</keyword>
<gene>
    <name evidence="2" type="ORF">CAUJ_LOCUS795</name>
</gene>
<protein>
    <submittedName>
        <fullName evidence="2">Uncharacterized protein</fullName>
    </submittedName>
</protein>
<evidence type="ECO:0000313" key="2">
    <source>
        <dbReference type="EMBL" id="CAD6184876.1"/>
    </source>
</evidence>
<feature type="compositionally biased region" description="Basic and acidic residues" evidence="1">
    <location>
        <begin position="1"/>
        <end position="15"/>
    </location>
</feature>
<dbReference type="OrthoDB" id="5790322at2759"/>
<dbReference type="EMBL" id="CAJGYM010000001">
    <property type="protein sequence ID" value="CAD6184876.1"/>
    <property type="molecule type" value="Genomic_DNA"/>
</dbReference>
<dbReference type="Proteomes" id="UP000835052">
    <property type="component" value="Unassembled WGS sequence"/>
</dbReference>
<accession>A0A8S1GNT5</accession>
<name>A0A8S1GNT5_9PELO</name>
<reference evidence="2" key="1">
    <citation type="submission" date="2020-10" db="EMBL/GenBank/DDBJ databases">
        <authorList>
            <person name="Kikuchi T."/>
        </authorList>
    </citation>
    <scope>NUCLEOTIDE SEQUENCE</scope>
    <source>
        <strain evidence="2">NKZ352</strain>
    </source>
</reference>
<feature type="region of interest" description="Disordered" evidence="1">
    <location>
        <begin position="1"/>
        <end position="24"/>
    </location>
</feature>
<evidence type="ECO:0000256" key="1">
    <source>
        <dbReference type="SAM" id="MobiDB-lite"/>
    </source>
</evidence>
<comment type="caution">
    <text evidence="2">The sequence shown here is derived from an EMBL/GenBank/DDBJ whole genome shotgun (WGS) entry which is preliminary data.</text>
</comment>
<evidence type="ECO:0000313" key="3">
    <source>
        <dbReference type="Proteomes" id="UP000835052"/>
    </source>
</evidence>
<organism evidence="2 3">
    <name type="scientific">Caenorhabditis auriculariae</name>
    <dbReference type="NCBI Taxonomy" id="2777116"/>
    <lineage>
        <taxon>Eukaryota</taxon>
        <taxon>Metazoa</taxon>
        <taxon>Ecdysozoa</taxon>
        <taxon>Nematoda</taxon>
        <taxon>Chromadorea</taxon>
        <taxon>Rhabditida</taxon>
        <taxon>Rhabditina</taxon>
        <taxon>Rhabditomorpha</taxon>
        <taxon>Rhabditoidea</taxon>
        <taxon>Rhabditidae</taxon>
        <taxon>Peloderinae</taxon>
        <taxon>Caenorhabditis</taxon>
    </lineage>
</organism>
<dbReference type="AlphaFoldDB" id="A0A8S1GNT5"/>
<proteinExistence type="predicted"/>
<sequence length="157" mass="17572">MNGVTRIKEKNDKTGGTRVAGQSRHTGINEVLTALICSGHANRNSMGAFTRRPKVDENAIKRVRQKSESSCSVEIELLRESIRALVADNHDFDADSIKGNASMLSEKFKMSPETIRKMIYNRKNFIENKIKKQLIDLQVVDAESPFLNEICGKTSGF</sequence>